<dbReference type="RefSeq" id="WP_121171499.1">
    <property type="nucleotide sequence ID" value="NZ_RBIN01000002.1"/>
</dbReference>
<dbReference type="Proteomes" id="UP000281975">
    <property type="component" value="Unassembled WGS sequence"/>
</dbReference>
<evidence type="ECO:0000313" key="1">
    <source>
        <dbReference type="EMBL" id="RKR06810.1"/>
    </source>
</evidence>
<gene>
    <name evidence="1" type="ORF">C7446_0809</name>
</gene>
<comment type="caution">
    <text evidence="1">The sequence shown here is derived from an EMBL/GenBank/DDBJ whole genome shotgun (WGS) entry which is preliminary data.</text>
</comment>
<organism evidence="1 2">
    <name type="scientific">Kushneria sinocarnis</name>
    <dbReference type="NCBI Taxonomy" id="595502"/>
    <lineage>
        <taxon>Bacteria</taxon>
        <taxon>Pseudomonadati</taxon>
        <taxon>Pseudomonadota</taxon>
        <taxon>Gammaproteobacteria</taxon>
        <taxon>Oceanospirillales</taxon>
        <taxon>Halomonadaceae</taxon>
        <taxon>Kushneria</taxon>
    </lineage>
</organism>
<evidence type="ECO:0000313" key="2">
    <source>
        <dbReference type="Proteomes" id="UP000281975"/>
    </source>
</evidence>
<accession>A0A420WZX7</accession>
<reference evidence="1 2" key="1">
    <citation type="submission" date="2018-10" db="EMBL/GenBank/DDBJ databases">
        <title>Genomic Encyclopedia of Type Strains, Phase IV (KMG-IV): sequencing the most valuable type-strain genomes for metagenomic binning, comparative biology and taxonomic classification.</title>
        <authorList>
            <person name="Goeker M."/>
        </authorList>
    </citation>
    <scope>NUCLEOTIDE SEQUENCE [LARGE SCALE GENOMIC DNA]</scope>
    <source>
        <strain evidence="1 2">DSM 23229</strain>
    </source>
</reference>
<sequence length="99" mass="10914">MRDDDSDQFDRFNEQVQRALADCQLYGSVIRSSIGGRDVVMTATGRDRQETVVATALLDWAVEQFRSGELSANDLKPYLQQIHTDLSGTGEGEGESSSN</sequence>
<dbReference type="AlphaFoldDB" id="A0A420WZX7"/>
<name>A0A420WZX7_9GAMM</name>
<proteinExistence type="predicted"/>
<dbReference type="OrthoDB" id="9898781at2"/>
<keyword evidence="2" id="KW-1185">Reference proteome</keyword>
<protein>
    <submittedName>
        <fullName evidence="1">Uncharacterized protein</fullName>
    </submittedName>
</protein>
<dbReference type="EMBL" id="RBIN01000002">
    <property type="protein sequence ID" value="RKR06810.1"/>
    <property type="molecule type" value="Genomic_DNA"/>
</dbReference>